<dbReference type="Proteomes" id="UP000243876">
    <property type="component" value="Unassembled WGS sequence"/>
</dbReference>
<dbReference type="AlphaFoldDB" id="A0A0D6ET46"/>
<dbReference type="EMBL" id="CENE01000034">
    <property type="protein sequence ID" value="CEQ42740.1"/>
    <property type="molecule type" value="Genomic_DNA"/>
</dbReference>
<protein>
    <submittedName>
        <fullName evidence="1">SPOSA6832_04591-mRNA-1:cds</fullName>
    </submittedName>
</protein>
<sequence>MPSTIVCTLVTRGEASELGQGSELLLFAPPGQRSNGQILSRSKLSFVQQEMLDGIAGDADKTKDASIESIKKNLLLDANKDMRLVRRSKRLPWTPGTYLETFVWRLNSSYERGFDYEYELSQAEEAHRAPKLPQDVDETQLQVDRACYRIVESRLGRWSHAWEGFHVFDEPASMPHEFVSTAYYSVILPRVLDEALVFASALQNLSIVDLGKLGINCFLQLVRSRTGQQAFRHCWPSHVPPPGEETLELPDGVIKYRLFVYWRDVVAHHFRHVDTSHEPALSAIFLRILTPLEPLLLDTTTSLALFEKAALQAIAEEGARARFAMANIEKLAIQKLLEYASRAKRERLRIMAAGNDPLLFGVLRELVHFVTTISAHPYSSTNPHVHAMIHALEVEWASRPNTLQITLGEARPLCTGAVLAKRLYDVVVASGSRAAELRTFASSYSNPYFHPPLSPGQTSKLPSGLKQRVLTGLLGRGLAQTRSPKDQAGWEKTVETYDTLERLLRKAEAAVHGDEAPPNGLRGTRVRIEVAPDNALAGVLHREQKEDTIVVIAAEVVLSKTGDVVAAMGSWMLAEMAKKVGAKVRTCPASALPHFTSTDVETRGVCQVFILAASDQILAFLSSTPPASPAHDPRELLAGWVNTLAYDLEDLDPFAEHLVDSGQANATVFGTASEVVPKALIDGYISCVSAPLRSRDVRADMPVCAAEKGFLSAEGVAFLGKERALAEQNLYGESG</sequence>
<dbReference type="Gene3D" id="3.40.50.10470">
    <property type="entry name" value="Translation initiation factor eif-2b, domain 2"/>
    <property type="match status" value="1"/>
</dbReference>
<reference evidence="2" key="1">
    <citation type="submission" date="2015-02" db="EMBL/GenBank/DDBJ databases">
        <authorList>
            <person name="Gon?alves P."/>
        </authorList>
    </citation>
    <scope>NUCLEOTIDE SEQUENCE [LARGE SCALE GENOMIC DNA]</scope>
</reference>
<organism evidence="1 2">
    <name type="scientific">Sporidiobolus salmonicolor</name>
    <name type="common">Yeast-like fungus</name>
    <name type="synonym">Sporobolomyces salmonicolor</name>
    <dbReference type="NCBI Taxonomy" id="5005"/>
    <lineage>
        <taxon>Eukaryota</taxon>
        <taxon>Fungi</taxon>
        <taxon>Dikarya</taxon>
        <taxon>Basidiomycota</taxon>
        <taxon>Pucciniomycotina</taxon>
        <taxon>Microbotryomycetes</taxon>
        <taxon>Sporidiobolales</taxon>
        <taxon>Sporidiobolaceae</taxon>
        <taxon>Sporobolomyces</taxon>
    </lineage>
</organism>
<dbReference type="OrthoDB" id="2528237at2759"/>
<proteinExistence type="predicted"/>
<evidence type="ECO:0000313" key="2">
    <source>
        <dbReference type="Proteomes" id="UP000243876"/>
    </source>
</evidence>
<name>A0A0D6ET46_SPOSA</name>
<gene>
    <name evidence="1" type="primary">SPOSA6832_04591</name>
</gene>
<evidence type="ECO:0000313" key="1">
    <source>
        <dbReference type="EMBL" id="CEQ42740.1"/>
    </source>
</evidence>
<dbReference type="InterPro" id="IPR042529">
    <property type="entry name" value="IF_2B-like_C"/>
</dbReference>
<accession>A0A0D6ET46</accession>
<keyword evidence="2" id="KW-1185">Reference proteome</keyword>